<keyword evidence="3" id="KW-0732">Signal</keyword>
<evidence type="ECO:0000313" key="8">
    <source>
        <dbReference type="Proteomes" id="UP000694429"/>
    </source>
</evidence>
<dbReference type="InterPro" id="IPR050392">
    <property type="entry name" value="Collagen/C1q_domain"/>
</dbReference>
<protein>
    <recommendedName>
        <fullName evidence="6">C1q domain-containing protein</fullName>
    </recommendedName>
</protein>
<dbReference type="Gene3D" id="2.60.120.40">
    <property type="match status" value="1"/>
</dbReference>
<feature type="compositionally biased region" description="Basic residues" evidence="5">
    <location>
        <begin position="1"/>
        <end position="12"/>
    </location>
</feature>
<sequence>MLTHKQNRHMHKSPPPCNRRGRGGGRRCRACKTPTCIRRPRRVVHTETRTDTLKLPPALKPFPKPRGRESSEQRAGPRDRERSAPAHDGMGKVCVGRARAGRREAAGRRRRSCAESWWLRRRRDAAEPRVTTMIPWVLLACALPCAADPLLGAFARRDFQKGSPQLVCSLPGPQGPPGPPGAPGPSGMVGRMGFPGKDGQDGQDGDRGDSGEEGPPGRTGNRGKPGPKGKAGAIGRAGPRGPKGVSGAPGKHGTPGKKGPKGRKGEPGLPGPCSCGSGHAKSAFSVAVTKSYPRERLPIKFDKILMNEGGHYNASSGKFVCGVPGIYYFTYDITLANKHLAIGLVHNGQYRIRTFDANTGNHDVASGSTILALKQGDEVWLQIFYSEQNGLFYDPYWTDSLFTGFLIYADQDNPNEV</sequence>
<evidence type="ECO:0000256" key="3">
    <source>
        <dbReference type="ARBA" id="ARBA00022729"/>
    </source>
</evidence>
<keyword evidence="4" id="KW-0176">Collagen</keyword>
<feature type="compositionally biased region" description="Low complexity" evidence="5">
    <location>
        <begin position="216"/>
        <end position="252"/>
    </location>
</feature>
<dbReference type="PRINTS" id="PR00007">
    <property type="entry name" value="COMPLEMNTC1Q"/>
</dbReference>
<keyword evidence="2" id="KW-0964">Secreted</keyword>
<dbReference type="PANTHER" id="PTHR15427:SF28">
    <property type="entry name" value="COMPLEMENT C1Q TUMOR NECROSIS FACTOR-RELATED PROTEIN 2"/>
    <property type="match status" value="1"/>
</dbReference>
<feature type="region of interest" description="Disordered" evidence="5">
    <location>
        <begin position="1"/>
        <end position="30"/>
    </location>
</feature>
<dbReference type="FunFam" id="2.60.120.40:FF:000001">
    <property type="entry name" value="Complement C1q B chain"/>
    <property type="match status" value="1"/>
</dbReference>
<dbReference type="Pfam" id="PF00386">
    <property type="entry name" value="C1q"/>
    <property type="match status" value="1"/>
</dbReference>
<feature type="compositionally biased region" description="Basic residues" evidence="5">
    <location>
        <begin position="19"/>
        <end position="30"/>
    </location>
</feature>
<dbReference type="PROSITE" id="PS50871">
    <property type="entry name" value="C1Q"/>
    <property type="match status" value="1"/>
</dbReference>
<proteinExistence type="predicted"/>
<reference evidence="7" key="2">
    <citation type="submission" date="2025-08" db="UniProtKB">
        <authorList>
            <consortium name="Ensembl"/>
        </authorList>
    </citation>
    <scope>IDENTIFICATION</scope>
</reference>
<dbReference type="Pfam" id="PF01391">
    <property type="entry name" value="Collagen"/>
    <property type="match status" value="1"/>
</dbReference>
<feature type="compositionally biased region" description="Pro residues" evidence="5">
    <location>
        <begin position="173"/>
        <end position="183"/>
    </location>
</feature>
<evidence type="ECO:0000256" key="1">
    <source>
        <dbReference type="ARBA" id="ARBA00004613"/>
    </source>
</evidence>
<accession>A0A8C0N5L7</accession>
<feature type="compositionally biased region" description="Basic and acidic residues" evidence="5">
    <location>
        <begin position="66"/>
        <end position="85"/>
    </location>
</feature>
<dbReference type="AlphaFoldDB" id="A0A8C0N5L7"/>
<evidence type="ECO:0000256" key="5">
    <source>
        <dbReference type="SAM" id="MobiDB-lite"/>
    </source>
</evidence>
<feature type="region of interest" description="Disordered" evidence="5">
    <location>
        <begin position="42"/>
        <end position="113"/>
    </location>
</feature>
<feature type="compositionally biased region" description="Basic and acidic residues" evidence="5">
    <location>
        <begin position="198"/>
        <end position="210"/>
    </location>
</feature>
<dbReference type="SUPFAM" id="SSF49842">
    <property type="entry name" value="TNF-like"/>
    <property type="match status" value="1"/>
</dbReference>
<dbReference type="Proteomes" id="UP000694429">
    <property type="component" value="Chromosome 4"/>
</dbReference>
<dbReference type="InterPro" id="IPR008160">
    <property type="entry name" value="Collagen"/>
</dbReference>
<evidence type="ECO:0000256" key="4">
    <source>
        <dbReference type="ARBA" id="ARBA00023119"/>
    </source>
</evidence>
<evidence type="ECO:0000313" key="7">
    <source>
        <dbReference type="Ensembl" id="ENSCAFP00030021851.1"/>
    </source>
</evidence>
<comment type="subcellular location">
    <subcellularLocation>
        <location evidence="1">Secreted</location>
    </subcellularLocation>
</comment>
<feature type="region of interest" description="Disordered" evidence="5">
    <location>
        <begin position="165"/>
        <end position="276"/>
    </location>
</feature>
<evidence type="ECO:0000256" key="2">
    <source>
        <dbReference type="ARBA" id="ARBA00022525"/>
    </source>
</evidence>
<dbReference type="GO" id="GO:0005581">
    <property type="term" value="C:collagen trimer"/>
    <property type="evidence" value="ECO:0007669"/>
    <property type="project" value="UniProtKB-KW"/>
</dbReference>
<organism evidence="7 8">
    <name type="scientific">Canis lupus familiaris</name>
    <name type="common">Dog</name>
    <name type="synonym">Canis familiaris</name>
    <dbReference type="NCBI Taxonomy" id="9615"/>
    <lineage>
        <taxon>Eukaryota</taxon>
        <taxon>Metazoa</taxon>
        <taxon>Chordata</taxon>
        <taxon>Craniata</taxon>
        <taxon>Vertebrata</taxon>
        <taxon>Euteleostomi</taxon>
        <taxon>Mammalia</taxon>
        <taxon>Eutheria</taxon>
        <taxon>Laurasiatheria</taxon>
        <taxon>Carnivora</taxon>
        <taxon>Caniformia</taxon>
        <taxon>Canidae</taxon>
        <taxon>Canis</taxon>
    </lineage>
</organism>
<feature type="domain" description="C1q" evidence="6">
    <location>
        <begin position="277"/>
        <end position="413"/>
    </location>
</feature>
<dbReference type="InterPro" id="IPR008983">
    <property type="entry name" value="Tumour_necrosis_fac-like_dom"/>
</dbReference>
<evidence type="ECO:0000259" key="6">
    <source>
        <dbReference type="PROSITE" id="PS50871"/>
    </source>
</evidence>
<name>A0A8C0N5L7_CANLF</name>
<reference evidence="7" key="1">
    <citation type="submission" date="2019-03" db="EMBL/GenBank/DDBJ databases">
        <authorList>
            <person name="Warren W.C."/>
            <person name="Johnson G.S."/>
        </authorList>
    </citation>
    <scope>NUCLEOTIDE SEQUENCE [LARGE SCALE GENOMIC DNA]</scope>
    <source>
        <strain evidence="7">Basenji</strain>
    </source>
</reference>
<dbReference type="SMART" id="SM00110">
    <property type="entry name" value="C1Q"/>
    <property type="match status" value="1"/>
</dbReference>
<dbReference type="InterPro" id="IPR001073">
    <property type="entry name" value="C1q_dom"/>
</dbReference>
<dbReference type="Ensembl" id="ENSCAFT00030025022.1">
    <property type="protein sequence ID" value="ENSCAFP00030021851.1"/>
    <property type="gene ID" value="ENSCAFG00030013542.1"/>
</dbReference>
<dbReference type="PANTHER" id="PTHR15427">
    <property type="entry name" value="EMILIN ELASTIN MICROFIBRIL INTERFACE-LOCATED PROTEIN ELASTIN MICROFIBRIL INTERFACER"/>
    <property type="match status" value="1"/>
</dbReference>